<dbReference type="InterPro" id="IPR021675">
    <property type="entry name" value="DUF3261"/>
</dbReference>
<evidence type="ECO:0008006" key="3">
    <source>
        <dbReference type="Google" id="ProtNLM"/>
    </source>
</evidence>
<gene>
    <name evidence="1" type="ORF">GCM10025855_31900</name>
</gene>
<dbReference type="EMBL" id="BSUY01000001">
    <property type="protein sequence ID" value="GMA83657.1"/>
    <property type="molecule type" value="Genomic_DNA"/>
</dbReference>
<organism evidence="1 2">
    <name type="scientific">Shewanella glacialipiscicola</name>
    <dbReference type="NCBI Taxonomy" id="614069"/>
    <lineage>
        <taxon>Bacteria</taxon>
        <taxon>Pseudomonadati</taxon>
        <taxon>Pseudomonadota</taxon>
        <taxon>Gammaproteobacteria</taxon>
        <taxon>Alteromonadales</taxon>
        <taxon>Shewanellaceae</taxon>
        <taxon>Shewanella</taxon>
    </lineage>
</organism>
<sequence length="265" mass="29420">MPLNLNAKRLSLFTLLFTSIGLMGCTQLLQRQTCVALAEKVHYCLAPLPNEFGNTRDKPLAEPLSNITTNTAITGQQVNSQSEVFLPQSFSQKVSIKVADKSHELLAQVELEGERMTLVGIAPLGQALFTLVYDGNTLSSEQSVLLGDSFKAEYLMAMMQLIYWPEQSVNSHLEGGHLVAGHCDILDDTLSNNQSGKLSDKQNNNRDARSFCRQINSQDSLNSKKISQTHVVQIRYQQHVGDTLWQAHIHLTMPLANFALNIEPI</sequence>
<dbReference type="RefSeq" id="WP_220771942.1">
    <property type="nucleotide sequence ID" value="NZ_BPFC01000001.1"/>
</dbReference>
<dbReference type="Pfam" id="PF11659">
    <property type="entry name" value="DUF3261"/>
    <property type="match status" value="1"/>
</dbReference>
<protein>
    <recommendedName>
        <fullName evidence="3">DUF3261 domain-containing protein</fullName>
    </recommendedName>
</protein>
<name>A0ABQ6J9V0_9GAMM</name>
<evidence type="ECO:0000313" key="1">
    <source>
        <dbReference type="EMBL" id="GMA83657.1"/>
    </source>
</evidence>
<accession>A0ABQ6J9V0</accession>
<comment type="caution">
    <text evidence="1">The sequence shown here is derived from an EMBL/GenBank/DDBJ whole genome shotgun (WGS) entry which is preliminary data.</text>
</comment>
<keyword evidence="2" id="KW-1185">Reference proteome</keyword>
<proteinExistence type="predicted"/>
<evidence type="ECO:0000313" key="2">
    <source>
        <dbReference type="Proteomes" id="UP001157046"/>
    </source>
</evidence>
<dbReference type="Proteomes" id="UP001157046">
    <property type="component" value="Unassembled WGS sequence"/>
</dbReference>
<reference evidence="2" key="1">
    <citation type="journal article" date="2019" name="Int. J. Syst. Evol. Microbiol.">
        <title>The Global Catalogue of Microorganisms (GCM) 10K type strain sequencing project: providing services to taxonomists for standard genome sequencing and annotation.</title>
        <authorList>
            <consortium name="The Broad Institute Genomics Platform"/>
            <consortium name="The Broad Institute Genome Sequencing Center for Infectious Disease"/>
            <person name="Wu L."/>
            <person name="Ma J."/>
        </authorList>
    </citation>
    <scope>NUCLEOTIDE SEQUENCE [LARGE SCALE GENOMIC DNA]</scope>
    <source>
        <strain evidence="2">NBRC 102030</strain>
    </source>
</reference>